<reference evidence="2 3" key="1">
    <citation type="journal article" date="2024" name="Nat. Commun.">
        <title>Phylogenomics reveals the evolutionary origins of lichenization in chlorophyte algae.</title>
        <authorList>
            <person name="Puginier C."/>
            <person name="Libourel C."/>
            <person name="Otte J."/>
            <person name="Skaloud P."/>
            <person name="Haon M."/>
            <person name="Grisel S."/>
            <person name="Petersen M."/>
            <person name="Berrin J.G."/>
            <person name="Delaux P.M."/>
            <person name="Dal Grande F."/>
            <person name="Keller J."/>
        </authorList>
    </citation>
    <scope>NUCLEOTIDE SEQUENCE [LARGE SCALE GENOMIC DNA]</scope>
    <source>
        <strain evidence="2 3">SAG 2043</strain>
    </source>
</reference>
<proteinExistence type="predicted"/>
<evidence type="ECO:0000313" key="2">
    <source>
        <dbReference type="EMBL" id="KAK9803886.1"/>
    </source>
</evidence>
<keyword evidence="3" id="KW-1185">Reference proteome</keyword>
<sequence length="156" mass="18190">MKPTSLQRFCQEQGCDLEGCLGNRLFWATDAQGAKTLKLDLPHHKNFNAWDAQPMAFTLPESLTDLFRRYFKWGHKILTEYQGHEGVQYCFVDKLGRPFSDATFCLYWQSWLQKSADVRVSPQSAASRQQLRQEMLGDQEDEEDEEDLVIDLTYDE</sequence>
<evidence type="ECO:0000313" key="3">
    <source>
        <dbReference type="Proteomes" id="UP001489004"/>
    </source>
</evidence>
<feature type="region of interest" description="Disordered" evidence="1">
    <location>
        <begin position="129"/>
        <end position="156"/>
    </location>
</feature>
<gene>
    <name evidence="2" type="ORF">WJX72_002078</name>
</gene>
<evidence type="ECO:0000256" key="1">
    <source>
        <dbReference type="SAM" id="MobiDB-lite"/>
    </source>
</evidence>
<feature type="compositionally biased region" description="Acidic residues" evidence="1">
    <location>
        <begin position="137"/>
        <end position="156"/>
    </location>
</feature>
<dbReference type="AlphaFoldDB" id="A0AAW1P284"/>
<accession>A0AAW1P284</accession>
<dbReference type="EMBL" id="JALJOR010000019">
    <property type="protein sequence ID" value="KAK9803886.1"/>
    <property type="molecule type" value="Genomic_DNA"/>
</dbReference>
<organism evidence="2 3">
    <name type="scientific">[Myrmecia] bisecta</name>
    <dbReference type="NCBI Taxonomy" id="41462"/>
    <lineage>
        <taxon>Eukaryota</taxon>
        <taxon>Viridiplantae</taxon>
        <taxon>Chlorophyta</taxon>
        <taxon>core chlorophytes</taxon>
        <taxon>Trebouxiophyceae</taxon>
        <taxon>Trebouxiales</taxon>
        <taxon>Trebouxiaceae</taxon>
        <taxon>Myrmecia</taxon>
    </lineage>
</organism>
<comment type="caution">
    <text evidence="2">The sequence shown here is derived from an EMBL/GenBank/DDBJ whole genome shotgun (WGS) entry which is preliminary data.</text>
</comment>
<dbReference type="Proteomes" id="UP001489004">
    <property type="component" value="Unassembled WGS sequence"/>
</dbReference>
<protein>
    <submittedName>
        <fullName evidence="2">Uncharacterized protein</fullName>
    </submittedName>
</protein>
<name>A0AAW1P284_9CHLO</name>